<dbReference type="AlphaFoldDB" id="A0A0F9IWF2"/>
<proteinExistence type="predicted"/>
<protein>
    <submittedName>
        <fullName evidence="1">Uncharacterized protein</fullName>
    </submittedName>
</protein>
<sequence>MITARNYRLMNDPVFRTLSDAMYVGMKAGKFTPTDIREALLCASLRIERDRPPDFTILESARARESRWSVLAADIQRSGKTNQASYGEER</sequence>
<comment type="caution">
    <text evidence="1">The sequence shown here is derived from an EMBL/GenBank/DDBJ whole genome shotgun (WGS) entry which is preliminary data.</text>
</comment>
<organism evidence="1">
    <name type="scientific">marine sediment metagenome</name>
    <dbReference type="NCBI Taxonomy" id="412755"/>
    <lineage>
        <taxon>unclassified sequences</taxon>
        <taxon>metagenomes</taxon>
        <taxon>ecological metagenomes</taxon>
    </lineage>
</organism>
<dbReference type="EMBL" id="LAZR01011427">
    <property type="protein sequence ID" value="KKM61739.1"/>
    <property type="molecule type" value="Genomic_DNA"/>
</dbReference>
<evidence type="ECO:0000313" key="1">
    <source>
        <dbReference type="EMBL" id="KKM61739.1"/>
    </source>
</evidence>
<gene>
    <name evidence="1" type="ORF">LCGC14_1528730</name>
</gene>
<reference evidence="1" key="1">
    <citation type="journal article" date="2015" name="Nature">
        <title>Complex archaea that bridge the gap between prokaryotes and eukaryotes.</title>
        <authorList>
            <person name="Spang A."/>
            <person name="Saw J.H."/>
            <person name="Jorgensen S.L."/>
            <person name="Zaremba-Niedzwiedzka K."/>
            <person name="Martijn J."/>
            <person name="Lind A.E."/>
            <person name="van Eijk R."/>
            <person name="Schleper C."/>
            <person name="Guy L."/>
            <person name="Ettema T.J."/>
        </authorList>
    </citation>
    <scope>NUCLEOTIDE SEQUENCE</scope>
</reference>
<accession>A0A0F9IWF2</accession>
<name>A0A0F9IWF2_9ZZZZ</name>